<comment type="caution">
    <text evidence="3">The sequence shown here is derived from an EMBL/GenBank/DDBJ whole genome shotgun (WGS) entry which is preliminary data.</text>
</comment>
<feature type="domain" description="Tyr recombinase" evidence="2">
    <location>
        <begin position="50"/>
        <end position="253"/>
    </location>
</feature>
<reference evidence="3" key="1">
    <citation type="submission" date="2013-08" db="EMBL/GenBank/DDBJ databases">
        <authorList>
            <person name="Mendez C."/>
            <person name="Richter M."/>
            <person name="Ferrer M."/>
            <person name="Sanchez J."/>
        </authorList>
    </citation>
    <scope>NUCLEOTIDE SEQUENCE</scope>
</reference>
<dbReference type="AlphaFoldDB" id="T1DDC7"/>
<sequence>MFQDLVSEWVDDMRKAGRPDSYIALNYAAIRSWLKYNDAAPQWKPALIVRSGTKIENEQVPSVGDWRRVLSLTNVRGRAAILLLLSTGVRIGVLANRYSTSGLRFRDLPEFDTATLRFTKTPFIVKIPAELSKTKRRYVTFGTGETAQAVEAYAAERRGRGEEITPDSPVITVDKRARFDQRRRSADGAAFLREEGLSTDIKKTLQLAIAENRPRPYVTRAWTSTQLLLAESRGLITRDFRESLLGHSLGVAG</sequence>
<dbReference type="InterPro" id="IPR002104">
    <property type="entry name" value="Integrase_catalytic"/>
</dbReference>
<evidence type="ECO:0000256" key="1">
    <source>
        <dbReference type="ARBA" id="ARBA00023172"/>
    </source>
</evidence>
<evidence type="ECO:0000313" key="3">
    <source>
        <dbReference type="EMBL" id="EQD79434.1"/>
    </source>
</evidence>
<dbReference type="InterPro" id="IPR013762">
    <property type="entry name" value="Integrase-like_cat_sf"/>
</dbReference>
<gene>
    <name evidence="3" type="ORF">B1B_00210</name>
</gene>
<accession>T1DDC7</accession>
<evidence type="ECO:0000259" key="2">
    <source>
        <dbReference type="PROSITE" id="PS51898"/>
    </source>
</evidence>
<proteinExistence type="predicted"/>
<organism evidence="3">
    <name type="scientific">mine drainage metagenome</name>
    <dbReference type="NCBI Taxonomy" id="410659"/>
    <lineage>
        <taxon>unclassified sequences</taxon>
        <taxon>metagenomes</taxon>
        <taxon>ecological metagenomes</taxon>
    </lineage>
</organism>
<dbReference type="SUPFAM" id="SSF56349">
    <property type="entry name" value="DNA breaking-rejoining enzymes"/>
    <property type="match status" value="1"/>
</dbReference>
<feature type="non-terminal residue" evidence="3">
    <location>
        <position position="253"/>
    </location>
</feature>
<name>T1DDC7_9ZZZZ</name>
<dbReference type="EMBL" id="AUZY01000163">
    <property type="protein sequence ID" value="EQD79434.1"/>
    <property type="molecule type" value="Genomic_DNA"/>
</dbReference>
<dbReference type="Gene3D" id="1.10.443.10">
    <property type="entry name" value="Intergrase catalytic core"/>
    <property type="match status" value="1"/>
</dbReference>
<reference evidence="3" key="2">
    <citation type="journal article" date="2014" name="ISME J.">
        <title>Microbial stratification in low pH oxic and suboxic macroscopic growths along an acid mine drainage.</title>
        <authorList>
            <person name="Mendez-Garcia C."/>
            <person name="Mesa V."/>
            <person name="Sprenger R.R."/>
            <person name="Richter M."/>
            <person name="Diez M.S."/>
            <person name="Solano J."/>
            <person name="Bargiela R."/>
            <person name="Golyshina O.V."/>
            <person name="Manteca A."/>
            <person name="Ramos J.L."/>
            <person name="Gallego J.R."/>
            <person name="Llorente I."/>
            <person name="Martins Dos Santos V.A."/>
            <person name="Jensen O.N."/>
            <person name="Pelaez A.I."/>
            <person name="Sanchez J."/>
            <person name="Ferrer M."/>
        </authorList>
    </citation>
    <scope>NUCLEOTIDE SEQUENCE</scope>
</reference>
<dbReference type="GO" id="GO:0015074">
    <property type="term" value="P:DNA integration"/>
    <property type="evidence" value="ECO:0007669"/>
    <property type="project" value="InterPro"/>
</dbReference>
<dbReference type="GO" id="GO:0006310">
    <property type="term" value="P:DNA recombination"/>
    <property type="evidence" value="ECO:0007669"/>
    <property type="project" value="UniProtKB-KW"/>
</dbReference>
<dbReference type="GO" id="GO:0003677">
    <property type="term" value="F:DNA binding"/>
    <property type="evidence" value="ECO:0007669"/>
    <property type="project" value="InterPro"/>
</dbReference>
<dbReference type="PROSITE" id="PS51898">
    <property type="entry name" value="TYR_RECOMBINASE"/>
    <property type="match status" value="1"/>
</dbReference>
<dbReference type="InterPro" id="IPR011010">
    <property type="entry name" value="DNA_brk_join_enz"/>
</dbReference>
<protein>
    <submittedName>
        <fullName evidence="3">Integrase/recombinase</fullName>
    </submittedName>
</protein>
<keyword evidence="1" id="KW-0233">DNA recombination</keyword>